<feature type="domain" description="USP" evidence="9">
    <location>
        <begin position="692"/>
        <end position="1340"/>
    </location>
</feature>
<feature type="compositionally biased region" description="Low complexity" evidence="8">
    <location>
        <begin position="283"/>
        <end position="303"/>
    </location>
</feature>
<dbReference type="InterPro" id="IPR038765">
    <property type="entry name" value="Papain-like_cys_pep_sf"/>
</dbReference>
<dbReference type="Proteomes" id="UP001363151">
    <property type="component" value="Unassembled WGS sequence"/>
</dbReference>
<feature type="compositionally biased region" description="Basic and acidic residues" evidence="8">
    <location>
        <begin position="1400"/>
        <end position="1413"/>
    </location>
</feature>
<accession>A0ABR1GEF2</accession>
<sequence>MPRRAARVAHVDGYGYRRARSLSEKAFTEDFLGEVAPQLSRRLATALWQALSHDRWSIDEERFVEALAIARCGRDEDKLRLAMLVAARATPPRDDGRRGYYGGSGGVYCTPRAVVALLRAVREDALGAGLDDESESDDEGLYGPPRPDSAPRGVSGERAHLRTADLVDAVGLATSRDEIRVAALLRPSREPVRRDDDDESDGLGDSDADFTERLDGRRNLARRRERSEAHELLLASVRDQLCAFVVAALDGWAPGALRGAARAAATAPSGDAAAAAGGGRRGPGAYSAAPSSATRPSPDGAPRTRAKAPARRRATPRTRAPSKLRGAGPAGDAAARARRLVAVAAGAAGRLPPRRRRPGRLPVLLRPWRGRPAAREADLSRVGVRAGVLRACVEDALYVRLGVARPADGAAELRVVSPYVSLTLSARRACGDTWVVLPKGWLVGWNRWAEERAARDAGVDGAAQAGAPGPPDCASQRPAPIDLYLALRRWHGERGAPVARRVAVDERGRPSFEAHAARCLARARRTAVVVVPCCGREPVHASSRRARHRALELHAGRGPLLRSGSPPRRLRVRAVRRDAAPEPRQPPSEAATVVGEPRLQPLYDGPPFSAMYGGSRGRHADAWTRPCSCLMDASQPGDGDEAPVDVTIELLFDDGGDEPEDGGETHTEVAAPARPVGGLRPDLDGDARVGEVGLRNLGNTCYMNSVLQALAHVPPLRAYFASGEFRYDINTRSKFGARGALATAFGELLGELDESEEAVTPDTFKRTLGDWNDTFAGFGQQDASEFLQQLLEGLGEDLNRVEDKPYVENPDVAGDAESPFPADPRVQVDVAAECWRNHAELREDHPVTALFGGQTRRELVCDANDVEKSVGFDAFSSLAVPLFDADSAARGEETVHVRVRLRFARQRCWPVDAVVPVPADAAVGDVLEAAAALPLSSRTLEHAPTLENFDDEPELAAFGGDASNLVAMLPCLGPRPSATERALDAAAHLLSPRAGLREPALAAVFATHCTHRLDIYEVPPLVDAARPIPPAALCTVALRTLDVAERYFSDPSRLRFFGDPFVIRIVEHETTGADLYRVVWEQLAPFCDSVPRDGSGPPFALRAFASRGSDRERLAAGTLAGSEMLLPDGGRLVPDDGRVLCDDARCLEGVRFAADVPTSLRRRFNDRALRHALVHTSCAPAPPPPPIALEACLAAVGAPETVTKYSAAETRRNGGEYAEAAHTSRVSLWRAPPVLALVLKRFFVTERGRRRKLSDRVAFPVDGLELSTFLDGARDGPGPSYDLVAVVNHFGGLEHGHYTCAARRLDGRGWLEFDDRRVEALEIGDVCDDPAAYVLFYARRDVREAARPLDFVRERFARVRDEPLAPENDDRGLDDRALEPPASPASPARGASDDELGEIEDGRVEAVARRDGDATMDGDGGETFGDGDAAMASLGVAGLDDDPEDDDFAAAFDGA</sequence>
<evidence type="ECO:0000313" key="10">
    <source>
        <dbReference type="EMBL" id="KAK7254454.1"/>
    </source>
</evidence>
<feature type="compositionally biased region" description="Acidic residues" evidence="8">
    <location>
        <begin position="196"/>
        <end position="209"/>
    </location>
</feature>
<feature type="compositionally biased region" description="Basic and acidic residues" evidence="8">
    <location>
        <begin position="1363"/>
        <end position="1378"/>
    </location>
</feature>
<evidence type="ECO:0000256" key="2">
    <source>
        <dbReference type="ARBA" id="ARBA00009085"/>
    </source>
</evidence>
<comment type="caution">
    <text evidence="10">The sequence shown here is derived from an EMBL/GenBank/DDBJ whole genome shotgun (WGS) entry which is preliminary data.</text>
</comment>
<dbReference type="Gene3D" id="3.90.70.10">
    <property type="entry name" value="Cysteine proteinases"/>
    <property type="match status" value="2"/>
</dbReference>
<feature type="region of interest" description="Disordered" evidence="8">
    <location>
        <begin position="271"/>
        <end position="333"/>
    </location>
</feature>
<evidence type="ECO:0000256" key="1">
    <source>
        <dbReference type="ARBA" id="ARBA00000707"/>
    </source>
</evidence>
<keyword evidence="6 10" id="KW-0378">Hydrolase</keyword>
<evidence type="ECO:0000313" key="11">
    <source>
        <dbReference type="Proteomes" id="UP001363151"/>
    </source>
</evidence>
<evidence type="ECO:0000259" key="9">
    <source>
        <dbReference type="PROSITE" id="PS50235"/>
    </source>
</evidence>
<dbReference type="EC" id="3.4.19.12" evidence="3"/>
<feature type="region of interest" description="Disordered" evidence="8">
    <location>
        <begin position="128"/>
        <end position="158"/>
    </location>
</feature>
<protein>
    <recommendedName>
        <fullName evidence="3">ubiquitinyl hydrolase 1</fullName>
        <ecNumber evidence="3">3.4.19.12</ecNumber>
    </recommendedName>
</protein>
<dbReference type="SUPFAM" id="SSF54001">
    <property type="entry name" value="Cysteine proteinases"/>
    <property type="match status" value="1"/>
</dbReference>
<dbReference type="GO" id="GO:0016787">
    <property type="term" value="F:hydrolase activity"/>
    <property type="evidence" value="ECO:0007669"/>
    <property type="project" value="UniProtKB-KW"/>
</dbReference>
<evidence type="ECO:0000256" key="3">
    <source>
        <dbReference type="ARBA" id="ARBA00012759"/>
    </source>
</evidence>
<feature type="region of interest" description="Disordered" evidence="8">
    <location>
        <begin position="1363"/>
        <end position="1429"/>
    </location>
</feature>
<proteinExistence type="inferred from homology"/>
<dbReference type="InterPro" id="IPR001394">
    <property type="entry name" value="Peptidase_C19_UCH"/>
</dbReference>
<dbReference type="InterPro" id="IPR028889">
    <property type="entry name" value="USP"/>
</dbReference>
<feature type="compositionally biased region" description="Acidic residues" evidence="8">
    <location>
        <begin position="130"/>
        <end position="140"/>
    </location>
</feature>
<organism evidence="10 11">
    <name type="scientific">Aureococcus anophagefferens</name>
    <name type="common">Harmful bloom alga</name>
    <dbReference type="NCBI Taxonomy" id="44056"/>
    <lineage>
        <taxon>Eukaryota</taxon>
        <taxon>Sar</taxon>
        <taxon>Stramenopiles</taxon>
        <taxon>Ochrophyta</taxon>
        <taxon>Pelagophyceae</taxon>
        <taxon>Pelagomonadales</taxon>
        <taxon>Pelagomonadaceae</taxon>
        <taxon>Aureococcus</taxon>
    </lineage>
</organism>
<dbReference type="PANTHER" id="PTHR21646">
    <property type="entry name" value="UBIQUITIN CARBOXYL-TERMINAL HYDROLASE"/>
    <property type="match status" value="1"/>
</dbReference>
<dbReference type="PANTHER" id="PTHR21646:SF24">
    <property type="entry name" value="UBIQUITIN CARBOXYL-TERMINAL HYDROLASE"/>
    <property type="match status" value="1"/>
</dbReference>
<comment type="catalytic activity">
    <reaction evidence="1">
        <text>Thiol-dependent hydrolysis of ester, thioester, amide, peptide and isopeptide bonds formed by the C-terminal Gly of ubiquitin (a 76-residue protein attached to proteins as an intracellular targeting signal).</text>
        <dbReference type="EC" id="3.4.19.12"/>
    </reaction>
</comment>
<reference evidence="10 11" key="1">
    <citation type="submission" date="2024-03" db="EMBL/GenBank/DDBJ databases">
        <title>Aureococcus anophagefferens CCMP1851 and Kratosvirus quantuckense: Draft genome of a second virus-susceptible host strain in the model system.</title>
        <authorList>
            <person name="Chase E."/>
            <person name="Truchon A.R."/>
            <person name="Schepens W."/>
            <person name="Wilhelm S.W."/>
        </authorList>
    </citation>
    <scope>NUCLEOTIDE SEQUENCE [LARGE SCALE GENOMIC DNA]</scope>
    <source>
        <strain evidence="10 11">CCMP1851</strain>
    </source>
</reference>
<dbReference type="Pfam" id="PF00443">
    <property type="entry name" value="UCH"/>
    <property type="match status" value="1"/>
</dbReference>
<feature type="compositionally biased region" description="Basic residues" evidence="8">
    <location>
        <begin position="304"/>
        <end position="322"/>
    </location>
</feature>
<dbReference type="EMBL" id="JBBJCI010000024">
    <property type="protein sequence ID" value="KAK7254454.1"/>
    <property type="molecule type" value="Genomic_DNA"/>
</dbReference>
<keyword evidence="11" id="KW-1185">Reference proteome</keyword>
<keyword evidence="4" id="KW-0645">Protease</keyword>
<evidence type="ECO:0000256" key="4">
    <source>
        <dbReference type="ARBA" id="ARBA00022670"/>
    </source>
</evidence>
<feature type="region of interest" description="Disordered" evidence="8">
    <location>
        <begin position="190"/>
        <end position="210"/>
    </location>
</feature>
<comment type="similarity">
    <text evidence="2">Belongs to the peptidase C19 family.</text>
</comment>
<evidence type="ECO:0000256" key="5">
    <source>
        <dbReference type="ARBA" id="ARBA00022786"/>
    </source>
</evidence>
<dbReference type="PROSITE" id="PS00972">
    <property type="entry name" value="USP_1"/>
    <property type="match status" value="1"/>
</dbReference>
<name>A0ABR1GEF2_AURAN</name>
<evidence type="ECO:0000256" key="7">
    <source>
        <dbReference type="ARBA" id="ARBA00022807"/>
    </source>
</evidence>
<dbReference type="PROSITE" id="PS50235">
    <property type="entry name" value="USP_3"/>
    <property type="match status" value="1"/>
</dbReference>
<dbReference type="InterPro" id="IPR050185">
    <property type="entry name" value="Ub_carboxyl-term_hydrolase"/>
</dbReference>
<feature type="compositionally biased region" description="Low complexity" evidence="8">
    <location>
        <begin position="323"/>
        <end position="333"/>
    </location>
</feature>
<dbReference type="PROSITE" id="PS00973">
    <property type="entry name" value="USP_2"/>
    <property type="match status" value="1"/>
</dbReference>
<keyword evidence="5" id="KW-0833">Ubl conjugation pathway</keyword>
<dbReference type="InterPro" id="IPR018200">
    <property type="entry name" value="USP_CS"/>
</dbReference>
<keyword evidence="7" id="KW-0788">Thiol protease</keyword>
<evidence type="ECO:0000256" key="6">
    <source>
        <dbReference type="ARBA" id="ARBA00022801"/>
    </source>
</evidence>
<gene>
    <name evidence="10" type="ORF">SO694_00011052</name>
</gene>
<evidence type="ECO:0000256" key="8">
    <source>
        <dbReference type="SAM" id="MobiDB-lite"/>
    </source>
</evidence>